<evidence type="ECO:0000313" key="2">
    <source>
        <dbReference type="Proteomes" id="UP001597308"/>
    </source>
</evidence>
<evidence type="ECO:0000313" key="1">
    <source>
        <dbReference type="EMBL" id="MFD1704987.1"/>
    </source>
</evidence>
<sequence length="154" mass="16766">MTGLARPAVLDTLQNAALAADAEEKRFRAEVAAGIETREAARRHAFRRYAFLKALVAADAAAPDREASRAAQASAAAGEFEWEEIDGARRTVIDALRPLADAVHDARLEGQGAEAGERVLAAFAAFEAWHEAERGRPFAEVFDRYVQETPLVDF</sequence>
<proteinExistence type="predicted"/>
<dbReference type="EMBL" id="JBHUER010000013">
    <property type="protein sequence ID" value="MFD1704987.1"/>
    <property type="molecule type" value="Genomic_DNA"/>
</dbReference>
<dbReference type="Proteomes" id="UP001597308">
    <property type="component" value="Unassembled WGS sequence"/>
</dbReference>
<keyword evidence="2" id="KW-1185">Reference proteome</keyword>
<organism evidence="1 2">
    <name type="scientific">Methylopila henanensis</name>
    <dbReference type="NCBI Taxonomy" id="873516"/>
    <lineage>
        <taxon>Bacteria</taxon>
        <taxon>Pseudomonadati</taxon>
        <taxon>Pseudomonadota</taxon>
        <taxon>Alphaproteobacteria</taxon>
        <taxon>Hyphomicrobiales</taxon>
        <taxon>Methylopilaceae</taxon>
        <taxon>Methylopila</taxon>
    </lineage>
</organism>
<protein>
    <submittedName>
        <fullName evidence="1">Uncharacterized protein</fullName>
    </submittedName>
</protein>
<gene>
    <name evidence="1" type="ORF">ACFSCV_18435</name>
</gene>
<comment type="caution">
    <text evidence="1">The sequence shown here is derived from an EMBL/GenBank/DDBJ whole genome shotgun (WGS) entry which is preliminary data.</text>
</comment>
<dbReference type="RefSeq" id="WP_378801038.1">
    <property type="nucleotide sequence ID" value="NZ_JBHUER010000013.1"/>
</dbReference>
<reference evidence="2" key="1">
    <citation type="journal article" date="2019" name="Int. J. Syst. Evol. Microbiol.">
        <title>The Global Catalogue of Microorganisms (GCM) 10K type strain sequencing project: providing services to taxonomists for standard genome sequencing and annotation.</title>
        <authorList>
            <consortium name="The Broad Institute Genomics Platform"/>
            <consortium name="The Broad Institute Genome Sequencing Center for Infectious Disease"/>
            <person name="Wu L."/>
            <person name="Ma J."/>
        </authorList>
    </citation>
    <scope>NUCLEOTIDE SEQUENCE [LARGE SCALE GENOMIC DNA]</scope>
    <source>
        <strain evidence="2">KCTC 23707</strain>
    </source>
</reference>
<accession>A0ABW4KA11</accession>
<name>A0ABW4KA11_9HYPH</name>